<keyword evidence="2" id="KW-1185">Reference proteome</keyword>
<evidence type="ECO:0000313" key="2">
    <source>
        <dbReference type="Proteomes" id="UP000235220"/>
    </source>
</evidence>
<organism evidence="2 3">
    <name type="scientific">Juglans regia</name>
    <name type="common">English walnut</name>
    <dbReference type="NCBI Taxonomy" id="51240"/>
    <lineage>
        <taxon>Eukaryota</taxon>
        <taxon>Viridiplantae</taxon>
        <taxon>Streptophyta</taxon>
        <taxon>Embryophyta</taxon>
        <taxon>Tracheophyta</taxon>
        <taxon>Spermatophyta</taxon>
        <taxon>Magnoliopsida</taxon>
        <taxon>eudicotyledons</taxon>
        <taxon>Gunneridae</taxon>
        <taxon>Pentapetalae</taxon>
        <taxon>rosids</taxon>
        <taxon>fabids</taxon>
        <taxon>Fagales</taxon>
        <taxon>Juglandaceae</taxon>
        <taxon>Juglans</taxon>
    </lineage>
</organism>
<reference evidence="3" key="1">
    <citation type="submission" date="2025-08" db="UniProtKB">
        <authorList>
            <consortium name="RefSeq"/>
        </authorList>
    </citation>
    <scope>IDENTIFICATION</scope>
    <source>
        <tissue evidence="3">Leaves</tissue>
    </source>
</reference>
<dbReference type="GO" id="GO:0003676">
    <property type="term" value="F:nucleic acid binding"/>
    <property type="evidence" value="ECO:0007669"/>
    <property type="project" value="InterPro"/>
</dbReference>
<dbReference type="Proteomes" id="UP000235220">
    <property type="component" value="Chromosome 11"/>
</dbReference>
<dbReference type="KEGG" id="jre:118349868"/>
<dbReference type="RefSeq" id="XP_035551687.1">
    <property type="nucleotide sequence ID" value="XM_035695794.1"/>
</dbReference>
<dbReference type="GO" id="GO:0004523">
    <property type="term" value="F:RNA-DNA hybrid ribonuclease activity"/>
    <property type="evidence" value="ECO:0007669"/>
    <property type="project" value="InterPro"/>
</dbReference>
<dbReference type="Pfam" id="PF13456">
    <property type="entry name" value="RVT_3"/>
    <property type="match status" value="1"/>
</dbReference>
<dbReference type="PANTHER" id="PTHR47074">
    <property type="entry name" value="BNAC02G40300D PROTEIN"/>
    <property type="match status" value="1"/>
</dbReference>
<evidence type="ECO:0000313" key="3">
    <source>
        <dbReference type="RefSeq" id="XP_035551687.1"/>
    </source>
</evidence>
<dbReference type="AlphaFoldDB" id="A0A6P9FAP6"/>
<proteinExistence type="predicted"/>
<dbReference type="GeneID" id="118349868"/>
<dbReference type="InterPro" id="IPR052929">
    <property type="entry name" value="RNase_H-like_EbsB-rel"/>
</dbReference>
<accession>A0A6P9FAP6</accession>
<protein>
    <submittedName>
        <fullName evidence="3">Uncharacterized protein LOC118349868</fullName>
    </submittedName>
</protein>
<dbReference type="InParanoid" id="A0A6P9FAP6"/>
<sequence>MEVYQDIHQHSMSNVDCIPRQVFDMRWRPPANPLCKLNFDAGLEETYGLGIVVRNSRREVEIVVAASRMQGSAFSCYALLRGILCQEMNLNNELFEGDAKHVVDGVNGNTDDLSSEGQLIKDI</sequence>
<name>A0A6P9FAP6_JUGRE</name>
<evidence type="ECO:0000259" key="1">
    <source>
        <dbReference type="Pfam" id="PF13456"/>
    </source>
</evidence>
<dbReference type="InterPro" id="IPR002156">
    <property type="entry name" value="RNaseH_domain"/>
</dbReference>
<gene>
    <name evidence="3" type="primary">LOC118349868</name>
</gene>
<dbReference type="OrthoDB" id="1751458at2759"/>
<dbReference type="PANTHER" id="PTHR47074:SF48">
    <property type="entry name" value="POLYNUCLEOTIDYL TRANSFERASE, RIBONUCLEASE H-LIKE SUPERFAMILY PROTEIN"/>
    <property type="match status" value="1"/>
</dbReference>
<feature type="domain" description="RNase H type-1" evidence="1">
    <location>
        <begin position="48"/>
        <end position="123"/>
    </location>
</feature>